<reference evidence="7" key="3">
    <citation type="submission" date="2025-09" db="UniProtKB">
        <authorList>
            <consortium name="Ensembl"/>
        </authorList>
    </citation>
    <scope>IDENTIFICATION</scope>
</reference>
<evidence type="ECO:0000256" key="2">
    <source>
        <dbReference type="ARBA" id="ARBA00009468"/>
    </source>
</evidence>
<dbReference type="Pfam" id="PF15297">
    <property type="entry name" value="CKAP2_C"/>
    <property type="match status" value="1"/>
</dbReference>
<dbReference type="PANTHER" id="PTHR47078">
    <property type="entry name" value="CYTOSKELETON-ASSOCIATED PROTEIN 2-LIKE"/>
    <property type="match status" value="1"/>
</dbReference>
<comment type="subcellular location">
    <subcellularLocation>
        <location evidence="1">Cytoplasm</location>
        <location evidence="1">Cytoskeleton</location>
    </subcellularLocation>
</comment>
<name>G1KYI9_ANOCA</name>
<evidence type="ECO:0000256" key="4">
    <source>
        <dbReference type="ARBA" id="ARBA00022553"/>
    </source>
</evidence>
<dbReference type="Ensembl" id="ENSACAT00000025275.2">
    <property type="protein sequence ID" value="ENSACAP00000020937.2"/>
    <property type="gene ID" value="ENSACAG00000027208.2"/>
</dbReference>
<keyword evidence="4" id="KW-0597">Phosphoprotein</keyword>
<dbReference type="GO" id="GO:0005856">
    <property type="term" value="C:cytoskeleton"/>
    <property type="evidence" value="ECO:0007669"/>
    <property type="project" value="UniProtKB-SubCell"/>
</dbReference>
<dbReference type="HOGENOM" id="CLU_2966877_0_0_1"/>
<evidence type="ECO:0000256" key="3">
    <source>
        <dbReference type="ARBA" id="ARBA00022490"/>
    </source>
</evidence>
<dbReference type="AlphaFoldDB" id="G1KYI9"/>
<reference evidence="7" key="2">
    <citation type="submission" date="2025-08" db="UniProtKB">
        <authorList>
            <consortium name="Ensembl"/>
        </authorList>
    </citation>
    <scope>IDENTIFICATION</scope>
</reference>
<dbReference type="PANTHER" id="PTHR47078:SF1">
    <property type="entry name" value="CYTOSKELETON-ASSOCIATED PROTEIN 2-LIKE"/>
    <property type="match status" value="1"/>
</dbReference>
<dbReference type="STRING" id="28377.ENSACAP00000020937"/>
<dbReference type="Proteomes" id="UP000001646">
    <property type="component" value="Chromosome 4"/>
</dbReference>
<evidence type="ECO:0000256" key="1">
    <source>
        <dbReference type="ARBA" id="ARBA00004245"/>
    </source>
</evidence>
<feature type="domain" description="Cytoskeleton-associated protein 2 C-terminal" evidence="6">
    <location>
        <begin position="11"/>
        <end position="66"/>
    </location>
</feature>
<dbReference type="eggNOG" id="ENOG502T1IR">
    <property type="taxonomic scope" value="Eukaryota"/>
</dbReference>
<dbReference type="InParanoid" id="G1KYI9"/>
<evidence type="ECO:0000256" key="5">
    <source>
        <dbReference type="ARBA" id="ARBA00023212"/>
    </source>
</evidence>
<keyword evidence="8" id="KW-1185">Reference proteome</keyword>
<evidence type="ECO:0000259" key="6">
    <source>
        <dbReference type="Pfam" id="PF15297"/>
    </source>
</evidence>
<keyword evidence="3" id="KW-0963">Cytoplasm</keyword>
<proteinExistence type="inferred from homology"/>
<evidence type="ECO:0000313" key="8">
    <source>
        <dbReference type="Proteomes" id="UP000001646"/>
    </source>
</evidence>
<dbReference type="InterPro" id="IPR052855">
    <property type="entry name" value="CKAP2-like"/>
</dbReference>
<dbReference type="Bgee" id="ENSACAG00000027208">
    <property type="expression patterns" value="Expressed in kidney and 12 other cell types or tissues"/>
</dbReference>
<organism evidence="7 8">
    <name type="scientific">Anolis carolinensis</name>
    <name type="common">Green anole</name>
    <name type="synonym">American chameleon</name>
    <dbReference type="NCBI Taxonomy" id="28377"/>
    <lineage>
        <taxon>Eukaryota</taxon>
        <taxon>Metazoa</taxon>
        <taxon>Chordata</taxon>
        <taxon>Craniata</taxon>
        <taxon>Vertebrata</taxon>
        <taxon>Euteleostomi</taxon>
        <taxon>Lepidosauria</taxon>
        <taxon>Squamata</taxon>
        <taxon>Bifurcata</taxon>
        <taxon>Unidentata</taxon>
        <taxon>Episquamata</taxon>
        <taxon>Toxicofera</taxon>
        <taxon>Iguania</taxon>
        <taxon>Dactyloidae</taxon>
        <taxon>Anolis</taxon>
    </lineage>
</organism>
<dbReference type="InterPro" id="IPR029197">
    <property type="entry name" value="CKAP2_C"/>
</dbReference>
<evidence type="ECO:0000313" key="7">
    <source>
        <dbReference type="Ensembl" id="ENSACAP00000020937.2"/>
    </source>
</evidence>
<comment type="similarity">
    <text evidence="2">Belongs to the CKAP2 family.</text>
</comment>
<sequence length="153" mass="16863">MPRSSKRSPWPEVRLLTPVRRSLRIEGATASYPQMLRDHDPVVSSLEEIVAADHGSQFLFRSNAALPGVVRVADFVTVGTTPPRPRRKHHCHIEECSHSLLSSQPPPFSFFVNKTGPTALFSEALLETCPSLFFNPSISVLSKTFMAGIPGLL</sequence>
<reference evidence="7 8" key="1">
    <citation type="submission" date="2009-12" db="EMBL/GenBank/DDBJ databases">
        <title>The Genome Sequence of Anolis carolinensis (Green Anole Lizard).</title>
        <authorList>
            <consortium name="The Genome Sequencing Platform"/>
            <person name="Di Palma F."/>
            <person name="Alfoldi J."/>
            <person name="Heiman D."/>
            <person name="Young S."/>
            <person name="Grabherr M."/>
            <person name="Johnson J."/>
            <person name="Lander E.S."/>
            <person name="Lindblad-Toh K."/>
        </authorList>
    </citation>
    <scope>NUCLEOTIDE SEQUENCE [LARGE SCALE GENOMIC DNA]</scope>
    <source>
        <strain evidence="7 8">JBL SC #1</strain>
    </source>
</reference>
<keyword evidence="5" id="KW-0206">Cytoskeleton</keyword>
<protein>
    <recommendedName>
        <fullName evidence="6">Cytoskeleton-associated protein 2 C-terminal domain-containing protein</fullName>
    </recommendedName>
</protein>
<accession>G1KYI9</accession>
<dbReference type="GeneTree" id="ENSGT00530000063691"/>